<proteinExistence type="inferred from homology"/>
<dbReference type="Gene3D" id="2.40.30.70">
    <property type="entry name" value="YaeB-like"/>
    <property type="match status" value="1"/>
</dbReference>
<dbReference type="PROSITE" id="PS01318">
    <property type="entry name" value="TSAA_1"/>
    <property type="match status" value="1"/>
</dbReference>
<dbReference type="InterPro" id="IPR023368">
    <property type="entry name" value="UPF0066_cons_site"/>
</dbReference>
<gene>
    <name evidence="4" type="ORF">GALL_330610</name>
</gene>
<reference evidence="4" key="1">
    <citation type="submission" date="2016-10" db="EMBL/GenBank/DDBJ databases">
        <title>Sequence of Gallionella enrichment culture.</title>
        <authorList>
            <person name="Poehlein A."/>
            <person name="Muehling M."/>
            <person name="Daniel R."/>
        </authorList>
    </citation>
    <scope>NUCLEOTIDE SEQUENCE</scope>
</reference>
<dbReference type="InterPro" id="IPR023370">
    <property type="entry name" value="TrmO-like_N"/>
</dbReference>
<protein>
    <submittedName>
        <fullName evidence="4">S-adenosyl-L-methionine-binding protein</fullName>
    </submittedName>
</protein>
<keyword evidence="1" id="KW-0949">S-adenosyl-L-methionine</keyword>
<evidence type="ECO:0000313" key="4">
    <source>
        <dbReference type="EMBL" id="OIQ85117.1"/>
    </source>
</evidence>
<evidence type="ECO:0000256" key="2">
    <source>
        <dbReference type="ARBA" id="ARBA00033753"/>
    </source>
</evidence>
<dbReference type="NCBIfam" id="TIGR00104">
    <property type="entry name" value="tRNA_TsaA"/>
    <property type="match status" value="1"/>
</dbReference>
<dbReference type="InterPro" id="IPR036414">
    <property type="entry name" value="YaeB_N_sf"/>
</dbReference>
<evidence type="ECO:0000259" key="3">
    <source>
        <dbReference type="PROSITE" id="PS51668"/>
    </source>
</evidence>
<name>A0A1J5RAD3_9ZZZZ</name>
<dbReference type="SUPFAM" id="SSF118196">
    <property type="entry name" value="YaeB-like"/>
    <property type="match status" value="1"/>
</dbReference>
<dbReference type="InterPro" id="IPR036413">
    <property type="entry name" value="YaeB-like_sf"/>
</dbReference>
<dbReference type="PANTHER" id="PTHR12818:SF0">
    <property type="entry name" value="TRNA (ADENINE(37)-N6)-METHYLTRANSFERASE"/>
    <property type="match status" value="1"/>
</dbReference>
<dbReference type="AlphaFoldDB" id="A0A1J5RAD3"/>
<comment type="similarity">
    <text evidence="2">Belongs to the tRNA methyltransferase O family.</text>
</comment>
<dbReference type="PROSITE" id="PS51668">
    <property type="entry name" value="TSAA_2"/>
    <property type="match status" value="1"/>
</dbReference>
<evidence type="ECO:0000256" key="1">
    <source>
        <dbReference type="ARBA" id="ARBA00022691"/>
    </source>
</evidence>
<comment type="caution">
    <text evidence="4">The sequence shown here is derived from an EMBL/GenBank/DDBJ whole genome shotgun (WGS) entry which is preliminary data.</text>
</comment>
<feature type="domain" description="TsaA-like" evidence="3">
    <location>
        <begin position="13"/>
        <end position="144"/>
    </location>
</feature>
<dbReference type="CDD" id="cd09281">
    <property type="entry name" value="UPF0066"/>
    <property type="match status" value="1"/>
</dbReference>
<dbReference type="EMBL" id="MLJW01000567">
    <property type="protein sequence ID" value="OIQ85117.1"/>
    <property type="molecule type" value="Genomic_DNA"/>
</dbReference>
<dbReference type="InterPro" id="IPR040372">
    <property type="entry name" value="YaeB-like"/>
</dbReference>
<dbReference type="PANTHER" id="PTHR12818">
    <property type="entry name" value="TRNA (ADENINE(37)-N6)-METHYLTRANSFERASE"/>
    <property type="match status" value="1"/>
</dbReference>
<organism evidence="4">
    <name type="scientific">mine drainage metagenome</name>
    <dbReference type="NCBI Taxonomy" id="410659"/>
    <lineage>
        <taxon>unclassified sequences</taxon>
        <taxon>metagenomes</taxon>
        <taxon>ecological metagenomes</taxon>
    </lineage>
</organism>
<dbReference type="Pfam" id="PF01980">
    <property type="entry name" value="TrmO_N"/>
    <property type="match status" value="1"/>
</dbReference>
<sequence>MPSSLINDLTFQVTPIGRIVSPIRDRISAPKQGYEGSPVAWLHLSESMRPALADLQPGDEIIVLTWLDRSDRSVLSVHPRGDRTKPLKGVFSTRSPSRPNPIGLHRVRIRAIVDTVRLEVDNLEAFDGTPIIDIKPVLTDVADA</sequence>
<accession>A0A1J5RAD3</accession>